<evidence type="ECO:0000313" key="3">
    <source>
        <dbReference type="EMBL" id="KAJ1984049.1"/>
    </source>
</evidence>
<comment type="caution">
    <text evidence="3">The sequence shown here is derived from an EMBL/GenBank/DDBJ whole genome shotgun (WGS) entry which is preliminary data.</text>
</comment>
<name>A0A9W8EE98_9FUNG</name>
<evidence type="ECO:0000256" key="1">
    <source>
        <dbReference type="SAM" id="MobiDB-lite"/>
    </source>
</evidence>
<dbReference type="InterPro" id="IPR001895">
    <property type="entry name" value="RASGEF_cat_dom"/>
</dbReference>
<feature type="compositionally biased region" description="Low complexity" evidence="1">
    <location>
        <begin position="568"/>
        <end position="581"/>
    </location>
</feature>
<feature type="compositionally biased region" description="Polar residues" evidence="1">
    <location>
        <begin position="589"/>
        <end position="603"/>
    </location>
</feature>
<feature type="compositionally biased region" description="Low complexity" evidence="1">
    <location>
        <begin position="766"/>
        <end position="779"/>
    </location>
</feature>
<feature type="region of interest" description="Disordered" evidence="1">
    <location>
        <begin position="691"/>
        <end position="835"/>
    </location>
</feature>
<dbReference type="Proteomes" id="UP001151582">
    <property type="component" value="Unassembled WGS sequence"/>
</dbReference>
<feature type="compositionally biased region" description="Polar residues" evidence="1">
    <location>
        <begin position="780"/>
        <end position="789"/>
    </location>
</feature>
<accession>A0A9W8EE98</accession>
<gene>
    <name evidence="3" type="ORF">H4R34_000911</name>
</gene>
<feature type="compositionally biased region" description="Low complexity" evidence="1">
    <location>
        <begin position="691"/>
        <end position="709"/>
    </location>
</feature>
<feature type="compositionally biased region" description="Pro residues" evidence="1">
    <location>
        <begin position="606"/>
        <end position="617"/>
    </location>
</feature>
<dbReference type="SUPFAM" id="SSF48366">
    <property type="entry name" value="Ras GEF"/>
    <property type="match status" value="1"/>
</dbReference>
<dbReference type="GO" id="GO:0005085">
    <property type="term" value="F:guanyl-nucleotide exchange factor activity"/>
    <property type="evidence" value="ECO:0007669"/>
    <property type="project" value="InterPro"/>
</dbReference>
<dbReference type="AlphaFoldDB" id="A0A9W8EE98"/>
<feature type="region of interest" description="Disordered" evidence="1">
    <location>
        <begin position="530"/>
        <end position="621"/>
    </location>
</feature>
<dbReference type="InterPro" id="IPR036964">
    <property type="entry name" value="RASGEF_cat_dom_sf"/>
</dbReference>
<dbReference type="Gene3D" id="1.10.840.10">
    <property type="entry name" value="Ras guanine-nucleotide exchange factors catalytic domain"/>
    <property type="match status" value="1"/>
</dbReference>
<keyword evidence="4" id="KW-1185">Reference proteome</keyword>
<reference evidence="3" key="1">
    <citation type="submission" date="2022-07" db="EMBL/GenBank/DDBJ databases">
        <title>Phylogenomic reconstructions and comparative analyses of Kickxellomycotina fungi.</title>
        <authorList>
            <person name="Reynolds N.K."/>
            <person name="Stajich J.E."/>
            <person name="Barry K."/>
            <person name="Grigoriev I.V."/>
            <person name="Crous P."/>
            <person name="Smith M.E."/>
        </authorList>
    </citation>
    <scope>NUCLEOTIDE SEQUENCE</scope>
    <source>
        <strain evidence="3">RSA 567</strain>
    </source>
</reference>
<feature type="region of interest" description="Disordered" evidence="1">
    <location>
        <begin position="648"/>
        <end position="670"/>
    </location>
</feature>
<dbReference type="GO" id="GO:0007264">
    <property type="term" value="P:small GTPase-mediated signal transduction"/>
    <property type="evidence" value="ECO:0007669"/>
    <property type="project" value="InterPro"/>
</dbReference>
<sequence length="835" mass="88946">MDLASRISAADRLVSENRITAARETYITCARECLALLNAASTSSPAAVTTDHTLSNAKHCIAQLKHLAKLETQPKGDNDGLSQLLDQVAEQLGHITKGSTQSWSEKPVVVDSSDAPLVPISPLTQVSILYAHSVATAAQQLAKAKRDARNNQSHTLAHLRRILDNDKIQRDRLAYINKVMGTVAQRSLTAWGPDQLARHLTLLDARLFARIDQQAICPTNSGASSLSSIADLPGASNCLDLYRYLHHTWVHELLLALSTPDGLGGGLHHVQHTVCHVLEVARCALTTYRNANAYVVISQVLADTAIQALVAQLPSLASTLRDQLAEMNRLARDHDQWTAYRPILNRALAAPYSRNQSSGDSTAVGTQGVYAIPCLALHARQLESIRTAYSSHQPDSELETPLLSAPGVAQWAEQTALLSACRGVPDGFVTLGLPIPLAIEDATRPARARARSPRAAGPVGFDLSQIAEPDLLVHHWLLTRPYLTTAQLGEEARQLFPSLFEAQFDCTPPSLTDQESPLQNSHLTSALASSLGSVSGLEPPSPERQAAAKTVDHPTKVAIFPSTTPCIPSHSSPHSRQSTSPMAKPIYTLPSQTTSPTTANQESKVPPTPNHTLPPPALSTSPVIAPALNKLPSTRGMAEYLFEPDNQDNEFVYPVPEPESQLPSSPIHRPSIAIDPPLALEVVQPAASLDATVNESSEAASANVSSPASSRPPSPPTASLNLAPRSRGGTMNSDTSKVEVSLSDLLDLKCTDNGSPNNAQPETQLNGSASSNASPQSSGDNKPSASSVEYTVDLDSSADSDSTESSLGESGDDSEDEQLVVSIADLTTRATPKNQ</sequence>
<feature type="compositionally biased region" description="Polar residues" evidence="1">
    <location>
        <begin position="752"/>
        <end position="765"/>
    </location>
</feature>
<dbReference type="OrthoDB" id="10254377at2759"/>
<dbReference type="EMBL" id="JANBQB010000032">
    <property type="protein sequence ID" value="KAJ1984049.1"/>
    <property type="molecule type" value="Genomic_DNA"/>
</dbReference>
<proteinExistence type="predicted"/>
<evidence type="ECO:0000313" key="4">
    <source>
        <dbReference type="Proteomes" id="UP001151582"/>
    </source>
</evidence>
<evidence type="ECO:0000259" key="2">
    <source>
        <dbReference type="Pfam" id="PF00617"/>
    </source>
</evidence>
<protein>
    <recommendedName>
        <fullName evidence="2">Ras-GEF domain-containing protein</fullName>
    </recommendedName>
</protein>
<dbReference type="Pfam" id="PF00617">
    <property type="entry name" value="RasGEF"/>
    <property type="match status" value="1"/>
</dbReference>
<dbReference type="InterPro" id="IPR023578">
    <property type="entry name" value="Ras_GEF_dom_sf"/>
</dbReference>
<feature type="domain" description="Ras-GEF" evidence="2">
    <location>
        <begin position="196"/>
        <end position="390"/>
    </location>
</feature>
<organism evidence="3 4">
    <name type="scientific">Dimargaris verticillata</name>
    <dbReference type="NCBI Taxonomy" id="2761393"/>
    <lineage>
        <taxon>Eukaryota</taxon>
        <taxon>Fungi</taxon>
        <taxon>Fungi incertae sedis</taxon>
        <taxon>Zoopagomycota</taxon>
        <taxon>Kickxellomycotina</taxon>
        <taxon>Dimargaritomycetes</taxon>
        <taxon>Dimargaritales</taxon>
        <taxon>Dimargaritaceae</taxon>
        <taxon>Dimargaris</taxon>
    </lineage>
</organism>